<accession>A0ABS7A6I6</accession>
<comment type="caution">
    <text evidence="1">The sequence shown here is derived from an EMBL/GenBank/DDBJ whole genome shotgun (WGS) entry which is preliminary data.</text>
</comment>
<dbReference type="RefSeq" id="WP_219762486.1">
    <property type="nucleotide sequence ID" value="NZ_JAHYBZ010000002.1"/>
</dbReference>
<organism evidence="1 2">
    <name type="scientific">Roseomonas alba</name>
    <dbReference type="NCBI Taxonomy" id="2846776"/>
    <lineage>
        <taxon>Bacteria</taxon>
        <taxon>Pseudomonadati</taxon>
        <taxon>Pseudomonadota</taxon>
        <taxon>Alphaproteobacteria</taxon>
        <taxon>Acetobacterales</taxon>
        <taxon>Roseomonadaceae</taxon>
        <taxon>Roseomonas</taxon>
    </lineage>
</organism>
<proteinExistence type="predicted"/>
<sequence>MTRLLRTVAPLLAVSLLLQIVFAPVHCLAKARTAGGFDTVICTAEGTRIIHVDAERQGHAPQIGLLGICVVCIGMARVATVEPSLLVAPADRPVARAWRPAAAMAWASAARAPPYAPRAPPAPG</sequence>
<dbReference type="Proteomes" id="UP001196565">
    <property type="component" value="Unassembled WGS sequence"/>
</dbReference>
<evidence type="ECO:0000313" key="2">
    <source>
        <dbReference type="Proteomes" id="UP001196565"/>
    </source>
</evidence>
<protein>
    <recommendedName>
        <fullName evidence="3">DUF2946 domain-containing protein</fullName>
    </recommendedName>
</protein>
<keyword evidence="2" id="KW-1185">Reference proteome</keyword>
<gene>
    <name evidence="1" type="ORF">KPL78_08665</name>
</gene>
<evidence type="ECO:0000313" key="1">
    <source>
        <dbReference type="EMBL" id="MBW6397914.1"/>
    </source>
</evidence>
<reference evidence="1 2" key="1">
    <citation type="submission" date="2021-07" db="EMBL/GenBank/DDBJ databases">
        <authorList>
            <person name="So Y."/>
        </authorList>
    </citation>
    <scope>NUCLEOTIDE SEQUENCE [LARGE SCALE GENOMIC DNA]</scope>
    <source>
        <strain evidence="1 2">HJA6</strain>
    </source>
</reference>
<evidence type="ECO:0008006" key="3">
    <source>
        <dbReference type="Google" id="ProtNLM"/>
    </source>
</evidence>
<dbReference type="EMBL" id="JAHYBZ010000002">
    <property type="protein sequence ID" value="MBW6397914.1"/>
    <property type="molecule type" value="Genomic_DNA"/>
</dbReference>
<name>A0ABS7A6I6_9PROT</name>